<organism evidence="2 3">
    <name type="scientific">Paracoccus caeni</name>
    <dbReference type="NCBI Taxonomy" id="657651"/>
    <lineage>
        <taxon>Bacteria</taxon>
        <taxon>Pseudomonadati</taxon>
        <taxon>Pseudomonadota</taxon>
        <taxon>Alphaproteobacteria</taxon>
        <taxon>Rhodobacterales</taxon>
        <taxon>Paracoccaceae</taxon>
        <taxon>Paracoccus</taxon>
    </lineage>
</organism>
<dbReference type="EMBL" id="JAEPRQ010000002">
    <property type="protein sequence ID" value="MBK4215782.1"/>
    <property type="molecule type" value="Genomic_DNA"/>
</dbReference>
<keyword evidence="1" id="KW-1133">Transmembrane helix</keyword>
<dbReference type="AlphaFoldDB" id="A0A934SI32"/>
<dbReference type="RefSeq" id="WP_200685103.1">
    <property type="nucleotide sequence ID" value="NZ_JAEPRQ010000002.1"/>
</dbReference>
<evidence type="ECO:0008006" key="4">
    <source>
        <dbReference type="Google" id="ProtNLM"/>
    </source>
</evidence>
<keyword evidence="1" id="KW-0472">Membrane</keyword>
<evidence type="ECO:0000313" key="3">
    <source>
        <dbReference type="Proteomes" id="UP000640485"/>
    </source>
</evidence>
<protein>
    <recommendedName>
        <fullName evidence="4">VPLPA-CTERM sorting domain-containing protein</fullName>
    </recommendedName>
</protein>
<feature type="transmembrane region" description="Helical" evidence="1">
    <location>
        <begin position="188"/>
        <end position="207"/>
    </location>
</feature>
<dbReference type="Proteomes" id="UP000640485">
    <property type="component" value="Unassembled WGS sequence"/>
</dbReference>
<gene>
    <name evidence="2" type="ORF">JJJ17_07585</name>
</gene>
<keyword evidence="3" id="KW-1185">Reference proteome</keyword>
<evidence type="ECO:0000256" key="1">
    <source>
        <dbReference type="SAM" id="Phobius"/>
    </source>
</evidence>
<comment type="caution">
    <text evidence="2">The sequence shown here is derived from an EMBL/GenBank/DDBJ whole genome shotgun (WGS) entry which is preliminary data.</text>
</comment>
<name>A0A934SI32_9RHOB</name>
<reference evidence="2" key="1">
    <citation type="submission" date="2021-01" db="EMBL/GenBank/DDBJ databases">
        <title>Paracoccus amoyensis sp. nov., isolated from the surface seawater along the coast of Xiamen Island, China.</title>
        <authorList>
            <person name="Lyu L."/>
        </authorList>
    </citation>
    <scope>NUCLEOTIDE SEQUENCE</scope>
    <source>
        <strain evidence="2">MJ17</strain>
    </source>
</reference>
<keyword evidence="1" id="KW-0812">Transmembrane</keyword>
<accession>A0A934SI32</accession>
<evidence type="ECO:0000313" key="2">
    <source>
        <dbReference type="EMBL" id="MBK4215782.1"/>
    </source>
</evidence>
<proteinExistence type="predicted"/>
<sequence>MLFALIGTTPIMTEARTFTVDGKVTNSTGLLTNPDGSVLVDYPAVGSLGTLSFSLGENALGPVDPDQSFVITEEWQTLPIFATVEVGGFSTGFRGKGPNDELTIESQFVSTDQVRFSSREVGQGILGETFAGNLRLSFSPELIVAPATWSDLFLAIDDGLATAQLSYNGTLHGQFVSFGFEQIQPAPIPLPASGVVLIGAISALAGLKLQRRKAA</sequence>